<dbReference type="Pfam" id="PF04397">
    <property type="entry name" value="LytTR"/>
    <property type="match status" value="1"/>
</dbReference>
<dbReference type="OrthoDB" id="9809318at2"/>
<name>A0A160F538_9BACL</name>
<reference evidence="4 5" key="1">
    <citation type="journal article" date="2006" name="Syst. Appl. Microbiol.">
        <title>Anoxybacillus amylolyticus sp. nov., a thermophilic amylase producing bacterium isolated from Mount Rittmann (Antarctica).</title>
        <authorList>
            <person name="Poli A."/>
            <person name="Esposito E."/>
            <person name="Lama L."/>
            <person name="Orlando P."/>
            <person name="Nicolaus G."/>
            <person name="de Appolonia F."/>
            <person name="Gambacorta A."/>
            <person name="Nicolaus B."/>
        </authorList>
    </citation>
    <scope>NUCLEOTIDE SEQUENCE [LARGE SCALE GENOMIC DNA]</scope>
    <source>
        <strain evidence="4 5">DSM 15939</strain>
    </source>
</reference>
<keyword evidence="1" id="KW-0597">Phosphoprotein</keyword>
<gene>
    <name evidence="4" type="ORF">GFC30_2156</name>
</gene>
<dbReference type="InterPro" id="IPR011006">
    <property type="entry name" value="CheY-like_superfamily"/>
</dbReference>
<feature type="modified residue" description="4-aspartylphosphate" evidence="1">
    <location>
        <position position="57"/>
    </location>
</feature>
<dbReference type="AlphaFoldDB" id="A0A160F538"/>
<dbReference type="KEGG" id="aamy:GFC30_2156"/>
<dbReference type="PANTHER" id="PTHR37299:SF1">
    <property type="entry name" value="STAGE 0 SPORULATION PROTEIN A HOMOLOG"/>
    <property type="match status" value="1"/>
</dbReference>
<dbReference type="PATRIC" id="fig|294699.3.peg.2224"/>
<protein>
    <submittedName>
        <fullName evidence="4">Response regulator</fullName>
    </submittedName>
</protein>
<dbReference type="GO" id="GO:0003677">
    <property type="term" value="F:DNA binding"/>
    <property type="evidence" value="ECO:0007669"/>
    <property type="project" value="InterPro"/>
</dbReference>
<dbReference type="InterPro" id="IPR001789">
    <property type="entry name" value="Sig_transdc_resp-reg_receiver"/>
</dbReference>
<evidence type="ECO:0000259" key="2">
    <source>
        <dbReference type="PROSITE" id="PS50110"/>
    </source>
</evidence>
<dbReference type="SMART" id="SM00448">
    <property type="entry name" value="REC"/>
    <property type="match status" value="1"/>
</dbReference>
<dbReference type="SMART" id="SM00850">
    <property type="entry name" value="LytTR"/>
    <property type="match status" value="1"/>
</dbReference>
<keyword evidence="5" id="KW-1185">Reference proteome</keyword>
<evidence type="ECO:0000256" key="1">
    <source>
        <dbReference type="PROSITE-ProRule" id="PRU00169"/>
    </source>
</evidence>
<proteinExistence type="predicted"/>
<dbReference type="EMBL" id="CP015438">
    <property type="protein sequence ID" value="ANB60853.1"/>
    <property type="molecule type" value="Genomic_DNA"/>
</dbReference>
<dbReference type="SUPFAM" id="SSF52172">
    <property type="entry name" value="CheY-like"/>
    <property type="match status" value="1"/>
</dbReference>
<evidence type="ECO:0000313" key="4">
    <source>
        <dbReference type="EMBL" id="ANB60853.1"/>
    </source>
</evidence>
<dbReference type="GO" id="GO:0000156">
    <property type="term" value="F:phosphorelay response regulator activity"/>
    <property type="evidence" value="ECO:0007669"/>
    <property type="project" value="InterPro"/>
</dbReference>
<evidence type="ECO:0000313" key="5">
    <source>
        <dbReference type="Proteomes" id="UP000076865"/>
    </source>
</evidence>
<organism evidence="4 5">
    <name type="scientific">Anoxybacteroides amylolyticum</name>
    <dbReference type="NCBI Taxonomy" id="294699"/>
    <lineage>
        <taxon>Bacteria</taxon>
        <taxon>Bacillati</taxon>
        <taxon>Bacillota</taxon>
        <taxon>Bacilli</taxon>
        <taxon>Bacillales</taxon>
        <taxon>Anoxybacillaceae</taxon>
        <taxon>Anoxybacteroides</taxon>
    </lineage>
</organism>
<feature type="domain" description="HTH LytTR-type" evidence="3">
    <location>
        <begin position="138"/>
        <end position="243"/>
    </location>
</feature>
<dbReference type="Pfam" id="PF00072">
    <property type="entry name" value="Response_reg"/>
    <property type="match status" value="1"/>
</dbReference>
<dbReference type="Proteomes" id="UP000076865">
    <property type="component" value="Chromosome"/>
</dbReference>
<dbReference type="PANTHER" id="PTHR37299">
    <property type="entry name" value="TRANSCRIPTIONAL REGULATOR-RELATED"/>
    <property type="match status" value="1"/>
</dbReference>
<dbReference type="RefSeq" id="WP_066325225.1">
    <property type="nucleotide sequence ID" value="NZ_CP015438.1"/>
</dbReference>
<accession>A0A160F538</accession>
<dbReference type="Gene3D" id="2.20.25.10">
    <property type="match status" value="1"/>
</dbReference>
<sequence length="243" mass="28011">MWLRMRVIVVDDEPLSRDELKHLLSEYEQVEIVGEADCGESALEKIVSLQPDVVFLDIEMAEMSGFILAKMLKQLKQPPTIVFATAYPNYAVEAFRYEAVDYLLKPFDDVQVGETVARLLRKLEKEKPTASHGPLRKLAIEEEDGIVYVSPHDILYCCREIKDTIVVTKQKTYYTKAPLKELEQKLKGTLFFRPHKSYLVNVEKVEQLTPWFNGAYQLTLTGTDVKIPVSRNYVKALRQRLEL</sequence>
<dbReference type="Gene3D" id="3.40.50.2300">
    <property type="match status" value="1"/>
</dbReference>
<evidence type="ECO:0000259" key="3">
    <source>
        <dbReference type="PROSITE" id="PS50930"/>
    </source>
</evidence>
<dbReference type="PROSITE" id="PS50110">
    <property type="entry name" value="RESPONSE_REGULATORY"/>
    <property type="match status" value="1"/>
</dbReference>
<feature type="domain" description="Response regulatory" evidence="2">
    <location>
        <begin position="6"/>
        <end position="120"/>
    </location>
</feature>
<dbReference type="InterPro" id="IPR007492">
    <property type="entry name" value="LytTR_DNA-bd_dom"/>
</dbReference>
<dbReference type="Gene3D" id="2.40.50.40">
    <property type="match status" value="1"/>
</dbReference>
<dbReference type="InterPro" id="IPR046947">
    <property type="entry name" value="LytR-like"/>
</dbReference>
<dbReference type="CDD" id="cd17532">
    <property type="entry name" value="REC_LytTR_AlgR-like"/>
    <property type="match status" value="1"/>
</dbReference>
<dbReference type="PROSITE" id="PS50930">
    <property type="entry name" value="HTH_LYTTR"/>
    <property type="match status" value="1"/>
</dbReference>